<keyword evidence="4 6" id="KW-0472">Membrane</keyword>
<feature type="transmembrane region" description="Helical" evidence="6">
    <location>
        <begin position="65"/>
        <end position="84"/>
    </location>
</feature>
<dbReference type="OrthoDB" id="10039147at2759"/>
<evidence type="ECO:0000313" key="8">
    <source>
        <dbReference type="Proteomes" id="UP000214365"/>
    </source>
</evidence>
<dbReference type="GeneID" id="31005701"/>
<comment type="subcellular location">
    <subcellularLocation>
        <location evidence="1">Membrane</location>
        <topology evidence="1">Single-pass membrane protein</topology>
    </subcellularLocation>
</comment>
<proteinExistence type="predicted"/>
<feature type="compositionally biased region" description="Basic and acidic residues" evidence="5">
    <location>
        <begin position="370"/>
        <end position="418"/>
    </location>
</feature>
<dbReference type="InterPro" id="IPR012879">
    <property type="entry name" value="CCDC47"/>
</dbReference>
<gene>
    <name evidence="7" type="ORF">UA08_05945</name>
</gene>
<keyword evidence="8" id="KW-1185">Reference proteome</keyword>
<dbReference type="RefSeq" id="XP_020119382.1">
    <property type="nucleotide sequence ID" value="XM_020268270.1"/>
</dbReference>
<dbReference type="GO" id="GO:0016020">
    <property type="term" value="C:membrane"/>
    <property type="evidence" value="ECO:0007669"/>
    <property type="project" value="UniProtKB-SubCell"/>
</dbReference>
<dbReference type="GO" id="GO:0005509">
    <property type="term" value="F:calcium ion binding"/>
    <property type="evidence" value="ECO:0007669"/>
    <property type="project" value="InterPro"/>
</dbReference>
<protein>
    <submittedName>
        <fullName evidence="7">Uncharacterized protein</fullName>
    </submittedName>
</protein>
<dbReference type="AlphaFoldDB" id="A0A225ADK7"/>
<dbReference type="Proteomes" id="UP000214365">
    <property type="component" value="Unassembled WGS sequence"/>
</dbReference>
<sequence>MAGLFQNIFGGAGPSGAAKSDDDFADFSSPSVAAGSVPAGSATAAGGVPYTAWYRVWERVGPRDFMQEAFILPCIILLLLFYSWGTRKNKSKAKSWAVAHAPVLASEFAIVGFGGVPKSSVEGVASELSEPEKLLKEKSKQEYQLYATGRQNVAFLDVSIKLVKRYNPIIFLMDNALGLFTDSFPPPVERVESTLYTFDGKEKDIVPTPTGDASSLKVPNSTYDGFIWAVVHKNAMRRLRQDRYDASMTFTKDNAKLPNWVTVMTESAEITDFLLTPQLIKAIEEAGDDFEYLIITDQPVDKPLKIEDATPKKRIQLSLRLPSNGYESTLPLYSLFTRLPDTLVSGAHFRPEVGRKLRNAREEEIRKLRRAEEEEKAEERKYAAEKLKKEERERTLRGMTAEEQKRYLEREKEKEQRKMMKKSTRRA</sequence>
<evidence type="ECO:0000256" key="6">
    <source>
        <dbReference type="SAM" id="Phobius"/>
    </source>
</evidence>
<keyword evidence="2 6" id="KW-0812">Transmembrane</keyword>
<dbReference type="PANTHER" id="PTHR12883:SF0">
    <property type="entry name" value="PAT COMPLEX SUBUNIT CCDC47"/>
    <property type="match status" value="1"/>
</dbReference>
<dbReference type="Pfam" id="PF07946">
    <property type="entry name" value="CCDC47"/>
    <property type="match status" value="1"/>
</dbReference>
<dbReference type="EMBL" id="LFMY01000008">
    <property type="protein sequence ID" value="OKL59261.1"/>
    <property type="molecule type" value="Genomic_DNA"/>
</dbReference>
<evidence type="ECO:0000256" key="2">
    <source>
        <dbReference type="ARBA" id="ARBA00022692"/>
    </source>
</evidence>
<reference evidence="7 8" key="1">
    <citation type="submission" date="2015-06" db="EMBL/GenBank/DDBJ databases">
        <title>Talaromyces atroroseus IBT 11181 draft genome.</title>
        <authorList>
            <person name="Rasmussen K.B."/>
            <person name="Rasmussen S."/>
            <person name="Petersen B."/>
            <person name="Sicheritz-Ponten T."/>
            <person name="Mortensen U.H."/>
            <person name="Thrane U."/>
        </authorList>
    </citation>
    <scope>NUCLEOTIDE SEQUENCE [LARGE SCALE GENOMIC DNA]</scope>
    <source>
        <strain evidence="7 8">IBT 11181</strain>
    </source>
</reference>
<name>A0A225ADK7_TALAT</name>
<dbReference type="PANTHER" id="PTHR12883">
    <property type="entry name" value="ADIPOCYTE-SPECIFIC PROTEIN 4-RELATED"/>
    <property type="match status" value="1"/>
</dbReference>
<evidence type="ECO:0000256" key="5">
    <source>
        <dbReference type="SAM" id="MobiDB-lite"/>
    </source>
</evidence>
<dbReference type="GO" id="GO:0005783">
    <property type="term" value="C:endoplasmic reticulum"/>
    <property type="evidence" value="ECO:0007669"/>
    <property type="project" value="InterPro"/>
</dbReference>
<evidence type="ECO:0000313" key="7">
    <source>
        <dbReference type="EMBL" id="OKL59261.1"/>
    </source>
</evidence>
<feature type="region of interest" description="Disordered" evidence="5">
    <location>
        <begin position="370"/>
        <end position="427"/>
    </location>
</feature>
<accession>A0A225ADK7</accession>
<comment type="caution">
    <text evidence="7">The sequence shown here is derived from an EMBL/GenBank/DDBJ whole genome shotgun (WGS) entry which is preliminary data.</text>
</comment>
<dbReference type="GO" id="GO:0032469">
    <property type="term" value="P:endoplasmic reticulum calcium ion homeostasis"/>
    <property type="evidence" value="ECO:0007669"/>
    <property type="project" value="InterPro"/>
</dbReference>
<evidence type="ECO:0000256" key="3">
    <source>
        <dbReference type="ARBA" id="ARBA00022989"/>
    </source>
</evidence>
<organism evidence="7 8">
    <name type="scientific">Talaromyces atroroseus</name>
    <dbReference type="NCBI Taxonomy" id="1441469"/>
    <lineage>
        <taxon>Eukaryota</taxon>
        <taxon>Fungi</taxon>
        <taxon>Dikarya</taxon>
        <taxon>Ascomycota</taxon>
        <taxon>Pezizomycotina</taxon>
        <taxon>Eurotiomycetes</taxon>
        <taxon>Eurotiomycetidae</taxon>
        <taxon>Eurotiales</taxon>
        <taxon>Trichocomaceae</taxon>
        <taxon>Talaromyces</taxon>
        <taxon>Talaromyces sect. Trachyspermi</taxon>
    </lineage>
</organism>
<dbReference type="STRING" id="1441469.A0A225ADK7"/>
<keyword evidence="3 6" id="KW-1133">Transmembrane helix</keyword>
<evidence type="ECO:0000256" key="1">
    <source>
        <dbReference type="ARBA" id="ARBA00004167"/>
    </source>
</evidence>
<evidence type="ECO:0000256" key="4">
    <source>
        <dbReference type="ARBA" id="ARBA00023136"/>
    </source>
</evidence>